<dbReference type="GO" id="GO:0008803">
    <property type="term" value="F:bis(5'-nucleosyl)-tetraphosphatase (symmetrical) activity"/>
    <property type="evidence" value="ECO:0007669"/>
    <property type="project" value="TreeGrafter"/>
</dbReference>
<dbReference type="InterPro" id="IPR050126">
    <property type="entry name" value="Ap4A_hydrolase"/>
</dbReference>
<organism evidence="2 3">
    <name type="scientific">SAR86 cluster bacterium</name>
    <dbReference type="NCBI Taxonomy" id="2030880"/>
    <lineage>
        <taxon>Bacteria</taxon>
        <taxon>Pseudomonadati</taxon>
        <taxon>Pseudomonadota</taxon>
        <taxon>Gammaproteobacteria</taxon>
        <taxon>SAR86 cluster</taxon>
    </lineage>
</organism>
<evidence type="ECO:0000313" key="2">
    <source>
        <dbReference type="EMBL" id="NQV63773.1"/>
    </source>
</evidence>
<sequence length="97" mass="10617">MSIYVIGDVQGCFDELTDLLNKVKFKPQQDSAWFLGDLINRGPKNLEVINFIRQLPNTQVVLGNHDLHFLAVAVGSQTASPSDTFDDLLNAADLAGT</sequence>
<dbReference type="GO" id="GO:0016791">
    <property type="term" value="F:phosphatase activity"/>
    <property type="evidence" value="ECO:0007669"/>
    <property type="project" value="TreeGrafter"/>
</dbReference>
<protein>
    <submittedName>
        <fullName evidence="2">Fructose-bisphosphatase class III</fullName>
    </submittedName>
</protein>
<dbReference type="PANTHER" id="PTHR42850:SF11">
    <property type="entry name" value="BIS(5'-NUCLEOSYL)-TETRAPHOSPHATASE [SYMMETRICAL]"/>
    <property type="match status" value="1"/>
</dbReference>
<accession>A0A972VU23</accession>
<name>A0A972VU23_9GAMM</name>
<proteinExistence type="predicted"/>
<dbReference type="SUPFAM" id="SSF56300">
    <property type="entry name" value="Metallo-dependent phosphatases"/>
    <property type="match status" value="1"/>
</dbReference>
<evidence type="ECO:0000313" key="3">
    <source>
        <dbReference type="Proteomes" id="UP000754644"/>
    </source>
</evidence>
<dbReference type="EMBL" id="JABMOJ010000013">
    <property type="protein sequence ID" value="NQV63773.1"/>
    <property type="molecule type" value="Genomic_DNA"/>
</dbReference>
<feature type="domain" description="Calcineurin-like phosphoesterase" evidence="1">
    <location>
        <begin position="1"/>
        <end position="69"/>
    </location>
</feature>
<dbReference type="PANTHER" id="PTHR42850">
    <property type="entry name" value="METALLOPHOSPHOESTERASE"/>
    <property type="match status" value="1"/>
</dbReference>
<dbReference type="GO" id="GO:0005737">
    <property type="term" value="C:cytoplasm"/>
    <property type="evidence" value="ECO:0007669"/>
    <property type="project" value="TreeGrafter"/>
</dbReference>
<dbReference type="InterPro" id="IPR004843">
    <property type="entry name" value="Calcineurin-like_PHP"/>
</dbReference>
<dbReference type="Gene3D" id="3.60.21.10">
    <property type="match status" value="1"/>
</dbReference>
<dbReference type="GO" id="GO:0110154">
    <property type="term" value="P:RNA decapping"/>
    <property type="evidence" value="ECO:0007669"/>
    <property type="project" value="TreeGrafter"/>
</dbReference>
<reference evidence="2" key="1">
    <citation type="submission" date="2020-05" db="EMBL/GenBank/DDBJ databases">
        <title>Sulfur intermediates as new biogeochemical hubs in an aquatic model microbial ecosystem.</title>
        <authorList>
            <person name="Vigneron A."/>
        </authorList>
    </citation>
    <scope>NUCLEOTIDE SEQUENCE</scope>
    <source>
        <strain evidence="2">Bin.250</strain>
    </source>
</reference>
<evidence type="ECO:0000259" key="1">
    <source>
        <dbReference type="Pfam" id="PF00149"/>
    </source>
</evidence>
<dbReference type="Pfam" id="PF00149">
    <property type="entry name" value="Metallophos"/>
    <property type="match status" value="1"/>
</dbReference>
<dbReference type="AlphaFoldDB" id="A0A972VU23"/>
<gene>
    <name evidence="2" type="ORF">HQ497_00285</name>
</gene>
<feature type="non-terminal residue" evidence="2">
    <location>
        <position position="97"/>
    </location>
</feature>
<dbReference type="InterPro" id="IPR029052">
    <property type="entry name" value="Metallo-depent_PP-like"/>
</dbReference>
<comment type="caution">
    <text evidence="2">The sequence shown here is derived from an EMBL/GenBank/DDBJ whole genome shotgun (WGS) entry which is preliminary data.</text>
</comment>
<dbReference type="Proteomes" id="UP000754644">
    <property type="component" value="Unassembled WGS sequence"/>
</dbReference>